<protein>
    <recommendedName>
        <fullName evidence="4">TOG domain-containing protein</fullName>
    </recommendedName>
</protein>
<evidence type="ECO:0000313" key="3">
    <source>
        <dbReference type="WBParaSite" id="TREG1_44550.2"/>
    </source>
</evidence>
<evidence type="ECO:0000256" key="1">
    <source>
        <dbReference type="SAM" id="MobiDB-lite"/>
    </source>
</evidence>
<sequence length="686" mass="76231">MVVTEPKDDVDLSTTLEMLCAPKKLDREKGEERLNTMSLSVDEVKLVSCWIEEKLEGLSNWEDVFGGITAAIILIRNVDYNLLVDIGLINKLENQVIECHENIEFRVRIAAGQLMGSLCLRTGLPLFLRYLPAVIQGIITNLERNTEAAVSEAELSMKELDMAKERDVGLSRSSLSIFHDTAGWKNLETWMKCLQEMVCNLPADDFVKVDRTEIVEIIFTAVQHVNRFVRETGYDVLCTMISRNVCYKGPESNEANYIKVASQLVQGLSDNWSQVRMAASRAVRTFFEVNPPPGYSRDDVYPILLPAMCLNRYYVAEGVRIYSQDTWCRVTQGEGRKLLGQFLSPAVDYYIKQSDADNHAVREAACASMAEIVMKLDPQLLLPFVDKLLNALLVCFGDESWPVRDAACVALGTLISIFPNETRAAGHNDLMAEYFLRNLGDSIPSVRHGAAASIAQILKSVNDDQTLTNLYINYISEKIDGLSKQPKESHGAESRRLSGKGPGASHVTVHSGDAAHDSRHTNQVMYSCGSLAPKLQKGRKGGGCHDGLNQRPSEPWEQADGAIRLIGQLAEFYPDLVTDVIISQLLKGVEYQNYTHYPYFLETACDVIVQLCKHLEKPKFKKHLDAFIRVLAFAVESKLPLAVGAASEALKAISNRFGPSVLRGRIEGHIDAFVPGNLLELLPPPV</sequence>
<evidence type="ECO:0008006" key="4">
    <source>
        <dbReference type="Google" id="ProtNLM"/>
    </source>
</evidence>
<reference evidence="2" key="1">
    <citation type="submission" date="2022-06" db="EMBL/GenBank/DDBJ databases">
        <authorList>
            <person name="Berger JAMES D."/>
            <person name="Berger JAMES D."/>
        </authorList>
    </citation>
    <scope>NUCLEOTIDE SEQUENCE [LARGE SCALE GENOMIC DNA]</scope>
</reference>
<dbReference type="Pfam" id="PF13513">
    <property type="entry name" value="HEAT_EZ"/>
    <property type="match status" value="1"/>
</dbReference>
<proteinExistence type="predicted"/>
<reference evidence="3" key="2">
    <citation type="submission" date="2023-11" db="UniProtKB">
        <authorList>
            <consortium name="WormBaseParasite"/>
        </authorList>
    </citation>
    <scope>IDENTIFICATION</scope>
</reference>
<organism evidence="2 3">
    <name type="scientific">Trichobilharzia regenti</name>
    <name type="common">Nasal bird schistosome</name>
    <dbReference type="NCBI Taxonomy" id="157069"/>
    <lineage>
        <taxon>Eukaryota</taxon>
        <taxon>Metazoa</taxon>
        <taxon>Spiralia</taxon>
        <taxon>Lophotrochozoa</taxon>
        <taxon>Platyhelminthes</taxon>
        <taxon>Trematoda</taxon>
        <taxon>Digenea</taxon>
        <taxon>Strigeidida</taxon>
        <taxon>Schistosomatoidea</taxon>
        <taxon>Schistosomatidae</taxon>
        <taxon>Trichobilharzia</taxon>
    </lineage>
</organism>
<dbReference type="SUPFAM" id="SSF48371">
    <property type="entry name" value="ARM repeat"/>
    <property type="match status" value="1"/>
</dbReference>
<dbReference type="Proteomes" id="UP000050795">
    <property type="component" value="Unassembled WGS sequence"/>
</dbReference>
<dbReference type="WBParaSite" id="TREG1_44550.2">
    <property type="protein sequence ID" value="TREG1_44550.2"/>
    <property type="gene ID" value="TREG1_44550"/>
</dbReference>
<dbReference type="AlphaFoldDB" id="A0AA85JM22"/>
<dbReference type="InterPro" id="IPR011989">
    <property type="entry name" value="ARM-like"/>
</dbReference>
<keyword evidence="2" id="KW-1185">Reference proteome</keyword>
<accession>A0AA85JM22</accession>
<feature type="region of interest" description="Disordered" evidence="1">
    <location>
        <begin position="483"/>
        <end position="516"/>
    </location>
</feature>
<feature type="compositionally biased region" description="Basic and acidic residues" evidence="1">
    <location>
        <begin position="483"/>
        <end position="496"/>
    </location>
</feature>
<dbReference type="Gene3D" id="1.25.10.10">
    <property type="entry name" value="Leucine-rich Repeat Variant"/>
    <property type="match status" value="2"/>
</dbReference>
<evidence type="ECO:0000313" key="2">
    <source>
        <dbReference type="Proteomes" id="UP000050795"/>
    </source>
</evidence>
<name>A0AA85JM22_TRIRE</name>
<dbReference type="InterPro" id="IPR016024">
    <property type="entry name" value="ARM-type_fold"/>
</dbReference>